<accession>A0A3B4CU63</accession>
<feature type="transmembrane region" description="Helical" evidence="1">
    <location>
        <begin position="47"/>
        <end position="70"/>
    </location>
</feature>
<evidence type="ECO:0000313" key="3">
    <source>
        <dbReference type="Proteomes" id="UP001501920"/>
    </source>
</evidence>
<evidence type="ECO:0008006" key="4">
    <source>
        <dbReference type="Google" id="ProtNLM"/>
    </source>
</evidence>
<dbReference type="PANTHER" id="PTHR26451">
    <property type="entry name" value="G_PROTEIN_RECEP_F1_2 DOMAIN-CONTAINING PROTEIN"/>
    <property type="match status" value="1"/>
</dbReference>
<sequence>LTVLCYNRVTVLWYNRVTVLCYRFLNSSSSSESLRVLDEVKACVHSVAFVATGLFTYLITVTVFGSPVLWQNARYILLCQHCACISGFNVAGAVLHSLRSLHWPTTRLTCWIIFDLQVVMARGLTMTLTLMCMCTCLSICQPLRYPVLIRRSFCWVLLLTWLLALVNPVVFTILASIHQPWDYVIGLDTKCSTALESQACIISALVLLTLMVLLIIGSYLLIYLEGHRAGHFSWSNSKGRRTILIHSLQMTLHILPKVIIITRLQQTLPVAVATFLVFSIAQSLSPVVYGLRSKELQEELPRFLPQRKKTASCPLSLYELSFKSHTVTNMRRLLRRS</sequence>
<organism evidence="2 3">
    <name type="scientific">Pygocentrus nattereri</name>
    <name type="common">Red-bellied piranha</name>
    <dbReference type="NCBI Taxonomy" id="42514"/>
    <lineage>
        <taxon>Eukaryota</taxon>
        <taxon>Metazoa</taxon>
        <taxon>Chordata</taxon>
        <taxon>Craniata</taxon>
        <taxon>Vertebrata</taxon>
        <taxon>Euteleostomi</taxon>
        <taxon>Actinopterygii</taxon>
        <taxon>Neopterygii</taxon>
        <taxon>Teleostei</taxon>
        <taxon>Ostariophysi</taxon>
        <taxon>Characiformes</taxon>
        <taxon>Characoidei</taxon>
        <taxon>Pygocentrus</taxon>
    </lineage>
</organism>
<keyword evidence="1" id="KW-0472">Membrane</keyword>
<dbReference type="InterPro" id="IPR052921">
    <property type="entry name" value="GPCR1_Superfamily_Member"/>
</dbReference>
<dbReference type="GO" id="GO:0016020">
    <property type="term" value="C:membrane"/>
    <property type="evidence" value="ECO:0007669"/>
    <property type="project" value="TreeGrafter"/>
</dbReference>
<feature type="transmembrane region" description="Helical" evidence="1">
    <location>
        <begin position="77"/>
        <end position="98"/>
    </location>
</feature>
<feature type="transmembrane region" description="Helical" evidence="1">
    <location>
        <begin position="243"/>
        <end position="264"/>
    </location>
</feature>
<reference evidence="2" key="2">
    <citation type="submission" date="2025-08" db="UniProtKB">
        <authorList>
            <consortium name="Ensembl"/>
        </authorList>
    </citation>
    <scope>IDENTIFICATION</scope>
</reference>
<dbReference type="OMA" id="IATVWHN"/>
<dbReference type="Proteomes" id="UP001501920">
    <property type="component" value="Chromosome 19"/>
</dbReference>
<reference evidence="2" key="3">
    <citation type="submission" date="2025-09" db="UniProtKB">
        <authorList>
            <consortium name="Ensembl"/>
        </authorList>
    </citation>
    <scope>IDENTIFICATION</scope>
</reference>
<dbReference type="PANTHER" id="PTHR26451:SF980">
    <property type="entry name" value="GENE 7582-RELATED"/>
    <property type="match status" value="1"/>
</dbReference>
<dbReference type="GeneTree" id="ENSGT00990000204283"/>
<proteinExistence type="predicted"/>
<dbReference type="SUPFAM" id="SSF81321">
    <property type="entry name" value="Family A G protein-coupled receptor-like"/>
    <property type="match status" value="1"/>
</dbReference>
<evidence type="ECO:0000256" key="1">
    <source>
        <dbReference type="SAM" id="Phobius"/>
    </source>
</evidence>
<feature type="transmembrane region" description="Helical" evidence="1">
    <location>
        <begin position="270"/>
        <end position="291"/>
    </location>
</feature>
<dbReference type="Ensembl" id="ENSPNAT00000022136.2">
    <property type="protein sequence ID" value="ENSPNAP00000014286.2"/>
    <property type="gene ID" value="ENSPNAG00000020245.2"/>
</dbReference>
<dbReference type="AlphaFoldDB" id="A0A3B4CU63"/>
<keyword evidence="1" id="KW-1133">Transmembrane helix</keyword>
<keyword evidence="1" id="KW-0812">Transmembrane</keyword>
<feature type="transmembrane region" description="Helical" evidence="1">
    <location>
        <begin position="152"/>
        <end position="181"/>
    </location>
</feature>
<keyword evidence="3" id="KW-1185">Reference proteome</keyword>
<dbReference type="GO" id="GO:0005549">
    <property type="term" value="F:odorant binding"/>
    <property type="evidence" value="ECO:0007669"/>
    <property type="project" value="TreeGrafter"/>
</dbReference>
<feature type="transmembrane region" description="Helical" evidence="1">
    <location>
        <begin position="118"/>
        <end position="140"/>
    </location>
</feature>
<reference evidence="2 3" key="1">
    <citation type="submission" date="2020-10" db="EMBL/GenBank/DDBJ databases">
        <title>Pygocentrus nattereri (red-bellied piranha) genome, fPygNat1, primary haplotype.</title>
        <authorList>
            <person name="Myers G."/>
            <person name="Meyer A."/>
            <person name="Karagic N."/>
            <person name="Pippel M."/>
            <person name="Winkler S."/>
            <person name="Tracey A."/>
            <person name="Wood J."/>
            <person name="Formenti G."/>
            <person name="Howe K."/>
            <person name="Fedrigo O."/>
            <person name="Jarvis E.D."/>
        </authorList>
    </citation>
    <scope>NUCLEOTIDE SEQUENCE [LARGE SCALE GENOMIC DNA]</scope>
</reference>
<name>A0A3B4CU63_PYGNA</name>
<dbReference type="Gene3D" id="1.20.1070.10">
    <property type="entry name" value="Rhodopsin 7-helix transmembrane proteins"/>
    <property type="match status" value="1"/>
</dbReference>
<protein>
    <recommendedName>
        <fullName evidence="4">G-protein coupled receptors family 1 profile domain-containing protein</fullName>
    </recommendedName>
</protein>
<dbReference type="GO" id="GO:0004984">
    <property type="term" value="F:olfactory receptor activity"/>
    <property type="evidence" value="ECO:0007669"/>
    <property type="project" value="TreeGrafter"/>
</dbReference>
<evidence type="ECO:0000313" key="2">
    <source>
        <dbReference type="Ensembl" id="ENSPNAP00000014286.2"/>
    </source>
</evidence>
<feature type="transmembrane region" description="Helical" evidence="1">
    <location>
        <begin position="201"/>
        <end position="222"/>
    </location>
</feature>